<evidence type="ECO:0000256" key="1">
    <source>
        <dbReference type="SAM" id="Phobius"/>
    </source>
</evidence>
<keyword evidence="2" id="KW-0131">Cell cycle</keyword>
<dbReference type="Proteomes" id="UP000553059">
    <property type="component" value="Unassembled WGS sequence"/>
</dbReference>
<comment type="caution">
    <text evidence="2">The sequence shown here is derived from an EMBL/GenBank/DDBJ whole genome shotgun (WGS) entry which is preliminary data.</text>
</comment>
<accession>A0A7C6Z2M2</accession>
<feature type="transmembrane region" description="Helical" evidence="1">
    <location>
        <begin position="5"/>
        <end position="23"/>
    </location>
</feature>
<feature type="transmembrane region" description="Helical" evidence="1">
    <location>
        <begin position="134"/>
        <end position="150"/>
    </location>
</feature>
<protein>
    <submittedName>
        <fullName evidence="2">Cell division protein</fullName>
    </submittedName>
</protein>
<feature type="transmembrane region" description="Helical" evidence="1">
    <location>
        <begin position="247"/>
        <end position="266"/>
    </location>
</feature>
<organism evidence="2 3">
    <name type="scientific">Desulfitobacterium dehalogenans</name>
    <dbReference type="NCBI Taxonomy" id="36854"/>
    <lineage>
        <taxon>Bacteria</taxon>
        <taxon>Bacillati</taxon>
        <taxon>Bacillota</taxon>
        <taxon>Clostridia</taxon>
        <taxon>Eubacteriales</taxon>
        <taxon>Desulfitobacteriaceae</taxon>
        <taxon>Desulfitobacterium</taxon>
    </lineage>
</organism>
<keyword evidence="1" id="KW-0812">Transmembrane</keyword>
<keyword evidence="2" id="KW-0132">Cell division</keyword>
<feature type="transmembrane region" description="Helical" evidence="1">
    <location>
        <begin position="55"/>
        <end position="75"/>
    </location>
</feature>
<keyword evidence="1" id="KW-1133">Transmembrane helix</keyword>
<sequence>MRRLFLIFIPLPAIIIGSLAMYINDVSIIIWSQNIFGFIIALLLSYLVSRKPIGSIVIIPISILLLLLTFLDSGFEGVHRWISIGPIRFHIASIVLPILIMVLWRILKTTNWWIPAIISIGVSLLLALQPDASQTTAFIIPMAIILFSNVNRNYFRYCVLGVLSLIFIFSWVYLDALPPVAYVEDIVRMVAEMGIVWFALGITSLVILPLPFILFPPQNSKLLSICIGIYFAIVLISTLFGNFPVPLMGYGISPILGYSIAITWLINAKLDS</sequence>
<name>A0A7C6Z2M2_9FIRM</name>
<feature type="transmembrane region" description="Helical" evidence="1">
    <location>
        <begin position="222"/>
        <end position="241"/>
    </location>
</feature>
<feature type="transmembrane region" description="Helical" evidence="1">
    <location>
        <begin position="194"/>
        <end position="215"/>
    </location>
</feature>
<feature type="transmembrane region" description="Helical" evidence="1">
    <location>
        <begin position="157"/>
        <end position="174"/>
    </location>
</feature>
<dbReference type="AlphaFoldDB" id="A0A7C6Z2M2"/>
<evidence type="ECO:0000313" key="3">
    <source>
        <dbReference type="Proteomes" id="UP000553059"/>
    </source>
</evidence>
<feature type="transmembrane region" description="Helical" evidence="1">
    <location>
        <begin position="87"/>
        <end position="104"/>
    </location>
</feature>
<gene>
    <name evidence="2" type="ORF">GX523_02100</name>
</gene>
<dbReference type="GO" id="GO:0051301">
    <property type="term" value="P:cell division"/>
    <property type="evidence" value="ECO:0007669"/>
    <property type="project" value="UniProtKB-KW"/>
</dbReference>
<dbReference type="EMBL" id="DUTF01000046">
    <property type="protein sequence ID" value="HHY25542.1"/>
    <property type="molecule type" value="Genomic_DNA"/>
</dbReference>
<reference evidence="2 3" key="1">
    <citation type="journal article" date="2020" name="Biotechnol. Biofuels">
        <title>New insights from the biogas microbiome by comprehensive genome-resolved metagenomics of nearly 1600 species originating from multiple anaerobic digesters.</title>
        <authorList>
            <person name="Campanaro S."/>
            <person name="Treu L."/>
            <person name="Rodriguez-R L.M."/>
            <person name="Kovalovszki A."/>
            <person name="Ziels R.M."/>
            <person name="Maus I."/>
            <person name="Zhu X."/>
            <person name="Kougias P.G."/>
            <person name="Basile A."/>
            <person name="Luo G."/>
            <person name="Schluter A."/>
            <person name="Konstantinidis K.T."/>
            <person name="Angelidaki I."/>
        </authorList>
    </citation>
    <scope>NUCLEOTIDE SEQUENCE [LARGE SCALE GENOMIC DNA]</scope>
    <source>
        <strain evidence="2">AS05jafATM_4</strain>
    </source>
</reference>
<keyword evidence="1" id="KW-0472">Membrane</keyword>
<feature type="transmembrane region" description="Helical" evidence="1">
    <location>
        <begin position="29"/>
        <end position="48"/>
    </location>
</feature>
<evidence type="ECO:0000313" key="2">
    <source>
        <dbReference type="EMBL" id="HHY25542.1"/>
    </source>
</evidence>
<proteinExistence type="predicted"/>
<feature type="transmembrane region" description="Helical" evidence="1">
    <location>
        <begin position="111"/>
        <end position="128"/>
    </location>
</feature>